<feature type="domain" description="Translation initiation factor IF2/IF5" evidence="5">
    <location>
        <begin position="103"/>
        <end position="214"/>
    </location>
</feature>
<dbReference type="GO" id="GO:0031369">
    <property type="term" value="F:translation initiation factor binding"/>
    <property type="evidence" value="ECO:0007669"/>
    <property type="project" value="TreeGrafter"/>
</dbReference>
<feature type="region of interest" description="Disordered" evidence="4">
    <location>
        <begin position="1"/>
        <end position="28"/>
    </location>
</feature>
<accession>A0A0G4J3Y4</accession>
<dbReference type="Proteomes" id="UP000290189">
    <property type="component" value="Unassembled WGS sequence"/>
</dbReference>
<gene>
    <name evidence="6" type="ORF">PBRA_002467</name>
    <name evidence="7" type="ORF">PLBR_LOCUS826</name>
</gene>
<dbReference type="SMART" id="SM00653">
    <property type="entry name" value="eIF2B_5"/>
    <property type="match status" value="1"/>
</dbReference>
<dbReference type="Pfam" id="PF01873">
    <property type="entry name" value="eIF-5_eIF-2B"/>
    <property type="match status" value="1"/>
</dbReference>
<sequence>MAANDDLERFHESDGEDIATVGRPANAVDDETLADDLELFDLSLKKKKKKKKKTTEEETKQAQVGGTGQERAWDGTDRDYGYVEMLERIFRLLREKNPNLSERKRNVMPPPKMNQIGSKKTMWANIAEMCSKINRNMDHVISFFMAELGTEGSIDGNQRLVIKGRYNPKQIESLMKKYIIEYVTCNMCKNPDTTLTRDSLTRLYFIKCEMCGSSRSVAPIKSGFHATLRADRRAAKK</sequence>
<dbReference type="InterPro" id="IPR002735">
    <property type="entry name" value="Transl_init_fac_IF2/IF5_dom"/>
</dbReference>
<reference evidence="6 8" key="1">
    <citation type="submission" date="2015-02" db="EMBL/GenBank/DDBJ databases">
        <authorList>
            <person name="Chooi Y.-H."/>
        </authorList>
    </citation>
    <scope>NUCLEOTIDE SEQUENCE [LARGE SCALE GENOMIC DNA]</scope>
    <source>
        <strain evidence="6">E3</strain>
    </source>
</reference>
<dbReference type="EMBL" id="OVEO01000001">
    <property type="protein sequence ID" value="SPQ93611.1"/>
    <property type="molecule type" value="Genomic_DNA"/>
</dbReference>
<dbReference type="PANTHER" id="PTHR23001">
    <property type="entry name" value="EUKARYOTIC TRANSLATION INITIATION FACTOR"/>
    <property type="match status" value="1"/>
</dbReference>
<dbReference type="SUPFAM" id="SSF100966">
    <property type="entry name" value="Translation initiation factor 2 beta, aIF2beta, N-terminal domain"/>
    <property type="match status" value="1"/>
</dbReference>
<dbReference type="GO" id="GO:0001731">
    <property type="term" value="P:formation of translation preinitiation complex"/>
    <property type="evidence" value="ECO:0007669"/>
    <property type="project" value="TreeGrafter"/>
</dbReference>
<evidence type="ECO:0000259" key="5">
    <source>
        <dbReference type="SMART" id="SM00653"/>
    </source>
</evidence>
<keyword evidence="8" id="KW-1185">Reference proteome</keyword>
<dbReference type="SUPFAM" id="SSF75689">
    <property type="entry name" value="Zinc-binding domain of translation initiation factor 2 beta"/>
    <property type="match status" value="1"/>
</dbReference>
<evidence type="ECO:0000256" key="2">
    <source>
        <dbReference type="ARBA" id="ARBA00022540"/>
    </source>
</evidence>
<evidence type="ECO:0000256" key="3">
    <source>
        <dbReference type="ARBA" id="ARBA00022917"/>
    </source>
</evidence>
<dbReference type="EMBL" id="CDSF01000122">
    <property type="protein sequence ID" value="CEP02202.1"/>
    <property type="molecule type" value="Genomic_DNA"/>
</dbReference>
<dbReference type="Gene3D" id="3.30.30.170">
    <property type="match status" value="1"/>
</dbReference>
<protein>
    <recommendedName>
        <fullName evidence="5">Translation initiation factor IF2/IF5 domain-containing protein</fullName>
    </recommendedName>
</protein>
<feature type="compositionally biased region" description="Basic and acidic residues" evidence="4">
    <location>
        <begin position="1"/>
        <end position="13"/>
    </location>
</feature>
<dbReference type="GO" id="GO:0003743">
    <property type="term" value="F:translation initiation factor activity"/>
    <property type="evidence" value="ECO:0007669"/>
    <property type="project" value="UniProtKB-KW"/>
</dbReference>
<dbReference type="OrthoDB" id="10255414at2759"/>
<evidence type="ECO:0000313" key="6">
    <source>
        <dbReference type="EMBL" id="CEP02202.1"/>
    </source>
</evidence>
<dbReference type="InterPro" id="IPR016189">
    <property type="entry name" value="Transl_init_fac_IF2/IF5_N"/>
</dbReference>
<dbReference type="OMA" id="WPDYTYE"/>
<dbReference type="FunFam" id="3.30.30.170:FF:000001">
    <property type="entry name" value="Eukaryotic translation initiation factor 2 subunit"/>
    <property type="match status" value="1"/>
</dbReference>
<reference evidence="7 9" key="2">
    <citation type="submission" date="2018-03" db="EMBL/GenBank/DDBJ databases">
        <authorList>
            <person name="Fogelqvist J."/>
        </authorList>
    </citation>
    <scope>NUCLEOTIDE SEQUENCE [LARGE SCALE GENOMIC DNA]</scope>
</reference>
<dbReference type="AlphaFoldDB" id="A0A0G4J3Y4"/>
<geneLocation type="mitochondrion" evidence="7"/>
<dbReference type="InterPro" id="IPR045196">
    <property type="entry name" value="IF2/IF5"/>
</dbReference>
<comment type="similarity">
    <text evidence="1">Belongs to the eIF-2-beta/eIF-5 family.</text>
</comment>
<dbReference type="InterPro" id="IPR016190">
    <property type="entry name" value="Transl_init_fac_IF2/IF5_Zn-bd"/>
</dbReference>
<evidence type="ECO:0000313" key="7">
    <source>
        <dbReference type="EMBL" id="SPQ93611.1"/>
    </source>
</evidence>
<dbReference type="Proteomes" id="UP000039324">
    <property type="component" value="Unassembled WGS sequence"/>
</dbReference>
<dbReference type="GO" id="GO:0003729">
    <property type="term" value="F:mRNA binding"/>
    <property type="evidence" value="ECO:0007669"/>
    <property type="project" value="TreeGrafter"/>
</dbReference>
<evidence type="ECO:0000313" key="9">
    <source>
        <dbReference type="Proteomes" id="UP000290189"/>
    </source>
</evidence>
<dbReference type="PANTHER" id="PTHR23001:SF3">
    <property type="entry name" value="EUKARYOTIC TRANSLATION INITIATION FACTOR 2 SUBUNIT 2"/>
    <property type="match status" value="1"/>
</dbReference>
<evidence type="ECO:0000256" key="1">
    <source>
        <dbReference type="ARBA" id="ARBA00010397"/>
    </source>
</evidence>
<evidence type="ECO:0000313" key="8">
    <source>
        <dbReference type="Proteomes" id="UP000039324"/>
    </source>
</evidence>
<dbReference type="GO" id="GO:0005850">
    <property type="term" value="C:eukaryotic translation initiation factor 2 complex"/>
    <property type="evidence" value="ECO:0007669"/>
    <property type="project" value="TreeGrafter"/>
</dbReference>
<keyword evidence="7" id="KW-0496">Mitochondrion</keyword>
<keyword evidence="2" id="KW-0396">Initiation factor</keyword>
<name>A0A0G4J3Y4_PLABS</name>
<keyword evidence="3" id="KW-0648">Protein biosynthesis</keyword>
<feature type="region of interest" description="Disordered" evidence="4">
    <location>
        <begin position="47"/>
        <end position="71"/>
    </location>
</feature>
<evidence type="ECO:0000256" key="4">
    <source>
        <dbReference type="SAM" id="MobiDB-lite"/>
    </source>
</evidence>
<organism evidence="6 8">
    <name type="scientific">Plasmodiophora brassicae</name>
    <name type="common">Clubroot disease agent</name>
    <dbReference type="NCBI Taxonomy" id="37360"/>
    <lineage>
        <taxon>Eukaryota</taxon>
        <taxon>Sar</taxon>
        <taxon>Rhizaria</taxon>
        <taxon>Endomyxa</taxon>
        <taxon>Phytomyxea</taxon>
        <taxon>Plasmodiophorida</taxon>
        <taxon>Plasmodiophoridae</taxon>
        <taxon>Plasmodiophora</taxon>
    </lineage>
</organism>
<proteinExistence type="inferred from homology"/>
<dbReference type="STRING" id="37360.A0A0G4J3Y4"/>